<evidence type="ECO:0000313" key="2">
    <source>
        <dbReference type="EMBL" id="MFD2867525.1"/>
    </source>
</evidence>
<sequence length="220" mass="24680">MDIQEVICQIANIDDTVAFYEAMGFKVSKQAASASVEIGTSKLTFINGPDAYTYHIAFNIPRNAFPDAKEWLQQFVELIAEDGEDEVYFERIDAYSVYFYDPAGNIMELIARRQEVEDAEYETFSSDTILAIGEVGFVMPHIEQALHVMEDFHIPVRAGSTPSTTMITFYGENGCYIITAPAGRKWLFSSLVATPSPITIHTSYGTIMYPTNLAKNHRET</sequence>
<dbReference type="Gene3D" id="3.10.180.10">
    <property type="entry name" value="2,3-Dihydroxybiphenyl 1,2-Dioxygenase, domain 1"/>
    <property type="match status" value="1"/>
</dbReference>
<gene>
    <name evidence="2" type="ORF">ACFSY7_03275</name>
</gene>
<dbReference type="Proteomes" id="UP001597568">
    <property type="component" value="Unassembled WGS sequence"/>
</dbReference>
<name>A0ABW5XX21_9BACL</name>
<dbReference type="RefSeq" id="WP_380146812.1">
    <property type="nucleotide sequence ID" value="NZ_JBHUOR010000018.1"/>
</dbReference>
<feature type="domain" description="Toxoflavin-degrading enzyme" evidence="1">
    <location>
        <begin position="132"/>
        <end position="184"/>
    </location>
</feature>
<organism evidence="2 3">
    <name type="scientific">Kurthia populi</name>
    <dbReference type="NCBI Taxonomy" id="1562132"/>
    <lineage>
        <taxon>Bacteria</taxon>
        <taxon>Bacillati</taxon>
        <taxon>Bacillota</taxon>
        <taxon>Bacilli</taxon>
        <taxon>Bacillales</taxon>
        <taxon>Caryophanaceae</taxon>
        <taxon>Kurthia</taxon>
    </lineage>
</organism>
<dbReference type="EMBL" id="JBHUOR010000018">
    <property type="protein sequence ID" value="MFD2867525.1"/>
    <property type="molecule type" value="Genomic_DNA"/>
</dbReference>
<dbReference type="InterPro" id="IPR029068">
    <property type="entry name" value="Glyas_Bleomycin-R_OHBP_Dase"/>
</dbReference>
<dbReference type="InterPro" id="IPR040553">
    <property type="entry name" value="TxDE"/>
</dbReference>
<comment type="caution">
    <text evidence="2">The sequence shown here is derived from an EMBL/GenBank/DDBJ whole genome shotgun (WGS) entry which is preliminary data.</text>
</comment>
<accession>A0ABW5XX21</accession>
<proteinExistence type="predicted"/>
<dbReference type="SUPFAM" id="SSF54593">
    <property type="entry name" value="Glyoxalase/Bleomycin resistance protein/Dihydroxybiphenyl dioxygenase"/>
    <property type="match status" value="1"/>
</dbReference>
<evidence type="ECO:0000313" key="3">
    <source>
        <dbReference type="Proteomes" id="UP001597568"/>
    </source>
</evidence>
<dbReference type="Pfam" id="PF18711">
    <property type="entry name" value="TxDE"/>
    <property type="match status" value="1"/>
</dbReference>
<protein>
    <submittedName>
        <fullName evidence="2">Glyoxalase</fullName>
    </submittedName>
</protein>
<evidence type="ECO:0000259" key="1">
    <source>
        <dbReference type="Pfam" id="PF18711"/>
    </source>
</evidence>
<reference evidence="3" key="1">
    <citation type="journal article" date="2019" name="Int. J. Syst. Evol. Microbiol.">
        <title>The Global Catalogue of Microorganisms (GCM) 10K type strain sequencing project: providing services to taxonomists for standard genome sequencing and annotation.</title>
        <authorList>
            <consortium name="The Broad Institute Genomics Platform"/>
            <consortium name="The Broad Institute Genome Sequencing Center for Infectious Disease"/>
            <person name="Wu L."/>
            <person name="Ma J."/>
        </authorList>
    </citation>
    <scope>NUCLEOTIDE SEQUENCE [LARGE SCALE GENOMIC DNA]</scope>
    <source>
        <strain evidence="3">KCTC 33522</strain>
    </source>
</reference>
<keyword evidence="3" id="KW-1185">Reference proteome</keyword>